<dbReference type="SMART" id="SM00595">
    <property type="entry name" value="MADF"/>
    <property type="match status" value="1"/>
</dbReference>
<feature type="domain" description="MADF" evidence="2">
    <location>
        <begin position="10"/>
        <end position="102"/>
    </location>
</feature>
<protein>
    <submittedName>
        <fullName evidence="4">Uncharacterized protein LOC113504564</fullName>
    </submittedName>
</protein>
<dbReference type="Proteomes" id="UP000322000">
    <property type="component" value="Chromosome 22"/>
</dbReference>
<dbReference type="Pfam" id="PF10545">
    <property type="entry name" value="MADF_DNA_bdg"/>
    <property type="match status" value="1"/>
</dbReference>
<feature type="compositionally biased region" description="Polar residues" evidence="1">
    <location>
        <begin position="118"/>
        <end position="135"/>
    </location>
</feature>
<dbReference type="RefSeq" id="XP_026742729.1">
    <property type="nucleotide sequence ID" value="XM_026886928.1"/>
</dbReference>
<proteinExistence type="predicted"/>
<dbReference type="PANTHER" id="PTHR21505">
    <property type="entry name" value="MADF DOMAIN-CONTAINING PROTEIN-RELATED"/>
    <property type="match status" value="1"/>
</dbReference>
<dbReference type="AlphaFoldDB" id="A0A7E5WPX2"/>
<dbReference type="FunCoup" id="A0A7E5WPX2">
    <property type="interactions" value="127"/>
</dbReference>
<gene>
    <name evidence="4" type="primary">LOC113504564</name>
</gene>
<dbReference type="PANTHER" id="PTHR21505:SF12">
    <property type="entry name" value="MADF DOMAIN-CONTAINING PROTEIN-RELATED"/>
    <property type="match status" value="1"/>
</dbReference>
<dbReference type="KEGG" id="tnl:113504564"/>
<accession>A0A7E5WPX2</accession>
<organism evidence="3 4">
    <name type="scientific">Trichoplusia ni</name>
    <name type="common">Cabbage looper</name>
    <dbReference type="NCBI Taxonomy" id="7111"/>
    <lineage>
        <taxon>Eukaryota</taxon>
        <taxon>Metazoa</taxon>
        <taxon>Ecdysozoa</taxon>
        <taxon>Arthropoda</taxon>
        <taxon>Hexapoda</taxon>
        <taxon>Insecta</taxon>
        <taxon>Pterygota</taxon>
        <taxon>Neoptera</taxon>
        <taxon>Endopterygota</taxon>
        <taxon>Lepidoptera</taxon>
        <taxon>Glossata</taxon>
        <taxon>Ditrysia</taxon>
        <taxon>Noctuoidea</taxon>
        <taxon>Noctuidae</taxon>
        <taxon>Plusiinae</taxon>
        <taxon>Trichoplusia</taxon>
    </lineage>
</organism>
<evidence type="ECO:0000256" key="1">
    <source>
        <dbReference type="SAM" id="MobiDB-lite"/>
    </source>
</evidence>
<reference evidence="4" key="1">
    <citation type="submission" date="2025-08" db="UniProtKB">
        <authorList>
            <consortium name="RefSeq"/>
        </authorList>
    </citation>
    <scope>IDENTIFICATION</scope>
</reference>
<keyword evidence="3" id="KW-1185">Reference proteome</keyword>
<dbReference type="GeneID" id="113504564"/>
<evidence type="ECO:0000259" key="2">
    <source>
        <dbReference type="PROSITE" id="PS51029"/>
    </source>
</evidence>
<evidence type="ECO:0000313" key="3">
    <source>
        <dbReference type="Proteomes" id="UP000322000"/>
    </source>
</evidence>
<feature type="region of interest" description="Disordered" evidence="1">
    <location>
        <begin position="110"/>
        <end position="147"/>
    </location>
</feature>
<dbReference type="PROSITE" id="PS51029">
    <property type="entry name" value="MADF"/>
    <property type="match status" value="1"/>
</dbReference>
<evidence type="ECO:0000313" key="4">
    <source>
        <dbReference type="RefSeq" id="XP_026742729.1"/>
    </source>
</evidence>
<dbReference type="InterPro" id="IPR006578">
    <property type="entry name" value="MADF-dom"/>
</dbReference>
<name>A0A7E5WPX2_TRINI</name>
<dbReference type="OrthoDB" id="9909584at2759"/>
<dbReference type="InParanoid" id="A0A7E5WPX2"/>
<sequence length="277" mass="31796">MEWSKERTLKLIELLQVNASLWNPSLCETRRDKQKRREELRLISNILGISIPDATKKIQHLRTQYNRESAREARAYAEEPNDRYVSNWYAFEYLHFLKESSKPYKVLHMEDSQEGDGLSSQSDNSTSNCRVSSHSPPHKIPRMESTPIKPGNVYPLLRPRDEFAVFGEYIANELRSLKGEKNLLVAKKKIQDAIFDVKMSMIRETKMEQGVCTVFTSTSQPQNATIHDGKIYATPALATTEVTIEHLSEPRTPPPPEINEIMINGSCHYTNFKVDAQ</sequence>